<dbReference type="Proteomes" id="UP000006860">
    <property type="component" value="Chromosome"/>
</dbReference>
<dbReference type="AlphaFoldDB" id="F0SR34"/>
<gene>
    <name evidence="8" type="ordered locus">Plabr_3684</name>
</gene>
<dbReference type="PANTHER" id="PTHR10948:SF23">
    <property type="entry name" value="TRANSPOSASE INSI FOR INSERTION SEQUENCE ELEMENT IS30A-RELATED"/>
    <property type="match status" value="1"/>
</dbReference>
<dbReference type="InterPro" id="IPR001584">
    <property type="entry name" value="Integrase_cat-core"/>
</dbReference>
<dbReference type="GO" id="GO:0015074">
    <property type="term" value="P:DNA integration"/>
    <property type="evidence" value="ECO:0007669"/>
    <property type="project" value="InterPro"/>
</dbReference>
<dbReference type="GO" id="GO:0005829">
    <property type="term" value="C:cytosol"/>
    <property type="evidence" value="ECO:0007669"/>
    <property type="project" value="TreeGrafter"/>
</dbReference>
<organism evidence="8 9">
    <name type="scientific">Rubinisphaera brasiliensis (strain ATCC 49424 / DSM 5305 / JCM 21570 / IAM 15109 / NBRC 103401 / IFAM 1448)</name>
    <name type="common">Planctomyces brasiliensis</name>
    <dbReference type="NCBI Taxonomy" id="756272"/>
    <lineage>
        <taxon>Bacteria</taxon>
        <taxon>Pseudomonadati</taxon>
        <taxon>Planctomycetota</taxon>
        <taxon>Planctomycetia</taxon>
        <taxon>Planctomycetales</taxon>
        <taxon>Planctomycetaceae</taxon>
        <taxon>Rubinisphaera</taxon>
    </lineage>
</organism>
<dbReference type="Gene3D" id="3.30.420.10">
    <property type="entry name" value="Ribonuclease H-like superfamily/Ribonuclease H"/>
    <property type="match status" value="1"/>
</dbReference>
<dbReference type="InterPro" id="IPR036397">
    <property type="entry name" value="RNaseH_sf"/>
</dbReference>
<dbReference type="HOGENOM" id="CLU_035706_0_1_0"/>
<evidence type="ECO:0000256" key="5">
    <source>
        <dbReference type="ARBA" id="ARBA00023172"/>
    </source>
</evidence>
<protein>
    <submittedName>
        <fullName evidence="8">Integrase catalytic region</fullName>
    </submittedName>
</protein>
<dbReference type="SUPFAM" id="SSF53098">
    <property type="entry name" value="Ribonuclease H-like"/>
    <property type="match status" value="1"/>
</dbReference>
<dbReference type="RefSeq" id="WP_013630000.1">
    <property type="nucleotide sequence ID" value="NC_015174.1"/>
</dbReference>
<dbReference type="PROSITE" id="PS01043">
    <property type="entry name" value="TRANSPOSASE_IS30"/>
    <property type="match status" value="1"/>
</dbReference>
<dbReference type="InterPro" id="IPR051917">
    <property type="entry name" value="Transposase-Integrase"/>
</dbReference>
<evidence type="ECO:0000256" key="3">
    <source>
        <dbReference type="ARBA" id="ARBA00022578"/>
    </source>
</evidence>
<dbReference type="GO" id="GO:0004803">
    <property type="term" value="F:transposase activity"/>
    <property type="evidence" value="ECO:0007669"/>
    <property type="project" value="InterPro"/>
</dbReference>
<feature type="domain" description="Integrase catalytic" evidence="7">
    <location>
        <begin position="161"/>
        <end position="323"/>
    </location>
</feature>
<dbReference type="GO" id="GO:0006313">
    <property type="term" value="P:DNA transposition"/>
    <property type="evidence" value="ECO:0007669"/>
    <property type="project" value="InterPro"/>
</dbReference>
<dbReference type="eggNOG" id="COG2826">
    <property type="taxonomic scope" value="Bacteria"/>
</dbReference>
<dbReference type="EMBL" id="CP002546">
    <property type="protein sequence ID" value="ADY61281.1"/>
    <property type="molecule type" value="Genomic_DNA"/>
</dbReference>
<evidence type="ECO:0000256" key="2">
    <source>
        <dbReference type="ARBA" id="ARBA00006363"/>
    </source>
</evidence>
<keyword evidence="9" id="KW-1185">Reference proteome</keyword>
<dbReference type="InterPro" id="IPR012337">
    <property type="entry name" value="RNaseH-like_sf"/>
</dbReference>
<dbReference type="InterPro" id="IPR001598">
    <property type="entry name" value="Transposase_IS30_CS"/>
</dbReference>
<keyword evidence="4" id="KW-0238">DNA-binding</keyword>
<dbReference type="PROSITE" id="PS50994">
    <property type="entry name" value="INTEGRASE"/>
    <property type="match status" value="1"/>
</dbReference>
<name>F0SR34_RUBBR</name>
<evidence type="ECO:0000259" key="7">
    <source>
        <dbReference type="PROSITE" id="PS50994"/>
    </source>
</evidence>
<dbReference type="Pfam" id="PF00665">
    <property type="entry name" value="rve"/>
    <property type="match status" value="1"/>
</dbReference>
<evidence type="ECO:0000313" key="8">
    <source>
        <dbReference type="EMBL" id="ADY61281.1"/>
    </source>
</evidence>
<keyword evidence="3" id="KW-0815">Transposition</keyword>
<keyword evidence="5" id="KW-0233">DNA recombination</keyword>
<dbReference type="GO" id="GO:0003677">
    <property type="term" value="F:DNA binding"/>
    <property type="evidence" value="ECO:0007669"/>
    <property type="project" value="UniProtKB-KW"/>
</dbReference>
<dbReference type="NCBIfam" id="NF033563">
    <property type="entry name" value="transpos_IS30"/>
    <property type="match status" value="1"/>
</dbReference>
<evidence type="ECO:0000313" key="9">
    <source>
        <dbReference type="Proteomes" id="UP000006860"/>
    </source>
</evidence>
<accession>F0SR34</accession>
<feature type="region of interest" description="Disordered" evidence="6">
    <location>
        <begin position="137"/>
        <end position="170"/>
    </location>
</feature>
<dbReference type="InterPro" id="IPR053392">
    <property type="entry name" value="Transposase_IS30-like"/>
</dbReference>
<proteinExistence type="inferred from homology"/>
<dbReference type="STRING" id="756272.Plabr_3684"/>
<sequence length="328" mass="37950">MPYVHLTAEERETIARLNHDGISQAGIAAVLKRAPSTISRELTRNRDFRNQYSAITADRKARRRRRICRVSWKFDYGPLKTFVIEKLKCKWSPEQIAGQLARLFPDDCRMQVSHETIYAWLRSHRKHGGDVWKNLRQARKKRRKRYGTGPSRRSIPGRKPIEQRPVAAENRSRLGHWESDTIEGKKGTGYLVTHVERKTGYVVVGRLEDKQSETLNVGTRRAFENIPSPLIRTLTTDNGSEFSGHKQLEEALGCAIYFAAPRSPWQRGQNENTNGLLRQYFPKGSDFRKLEAVQIAKAVEELNQRPRKKYQFKSPHELLMPKIHALQT</sequence>
<evidence type="ECO:0000256" key="1">
    <source>
        <dbReference type="ARBA" id="ARBA00002190"/>
    </source>
</evidence>
<dbReference type="Pfam" id="PF13936">
    <property type="entry name" value="HTH_38"/>
    <property type="match status" value="1"/>
</dbReference>
<feature type="compositionally biased region" description="Basic residues" evidence="6">
    <location>
        <begin position="137"/>
        <end position="146"/>
    </location>
</feature>
<comment type="function">
    <text evidence="1">Required for the transposition of the insertion element.</text>
</comment>
<evidence type="ECO:0000256" key="4">
    <source>
        <dbReference type="ARBA" id="ARBA00023125"/>
    </source>
</evidence>
<dbReference type="PANTHER" id="PTHR10948">
    <property type="entry name" value="TRANSPOSASE"/>
    <property type="match status" value="1"/>
</dbReference>
<evidence type="ECO:0000256" key="6">
    <source>
        <dbReference type="SAM" id="MobiDB-lite"/>
    </source>
</evidence>
<comment type="similarity">
    <text evidence="2">Belongs to the transposase IS30 family.</text>
</comment>
<dbReference type="KEGG" id="pbs:Plabr_3684"/>
<reference evidence="9" key="1">
    <citation type="submission" date="2011-02" db="EMBL/GenBank/DDBJ databases">
        <title>The complete genome of Planctomyces brasiliensis DSM 5305.</title>
        <authorList>
            <person name="Lucas S."/>
            <person name="Copeland A."/>
            <person name="Lapidus A."/>
            <person name="Bruce D."/>
            <person name="Goodwin L."/>
            <person name="Pitluck S."/>
            <person name="Kyrpides N."/>
            <person name="Mavromatis K."/>
            <person name="Pagani I."/>
            <person name="Ivanova N."/>
            <person name="Ovchinnikova G."/>
            <person name="Lu M."/>
            <person name="Detter J.C."/>
            <person name="Han C."/>
            <person name="Land M."/>
            <person name="Hauser L."/>
            <person name="Markowitz V."/>
            <person name="Cheng J.-F."/>
            <person name="Hugenholtz P."/>
            <person name="Woyke T."/>
            <person name="Wu D."/>
            <person name="Tindall B."/>
            <person name="Pomrenke H.G."/>
            <person name="Brambilla E."/>
            <person name="Klenk H.-P."/>
            <person name="Eisen J.A."/>
        </authorList>
    </citation>
    <scope>NUCLEOTIDE SEQUENCE [LARGE SCALE GENOMIC DNA]</scope>
    <source>
        <strain evidence="9">ATCC 49424 / DSM 5305 / JCM 21570 / NBRC 103401 / IFAM 1448</strain>
    </source>
</reference>
<dbReference type="InterPro" id="IPR025246">
    <property type="entry name" value="IS30-like_HTH"/>
</dbReference>